<evidence type="ECO:0000313" key="4">
    <source>
        <dbReference type="EMBL" id="NYI36985.1"/>
    </source>
</evidence>
<evidence type="ECO:0000256" key="1">
    <source>
        <dbReference type="ARBA" id="ARBA00022679"/>
    </source>
</evidence>
<comment type="caution">
    <text evidence="3">The sequence shown here is derived from an EMBL/GenBank/DDBJ whole genome shotgun (WGS) entry which is preliminary data.</text>
</comment>
<dbReference type="Proteomes" id="UP000587211">
    <property type="component" value="Unassembled WGS sequence"/>
</dbReference>
<gene>
    <name evidence="4" type="ORF">BJ975_000360</name>
    <name evidence="3" type="ORF">IDH50_02565</name>
</gene>
<dbReference type="PANTHER" id="PTHR43300">
    <property type="entry name" value="ACETYLTRANSFERASE"/>
    <property type="match status" value="1"/>
</dbReference>
<organism evidence="3 6">
    <name type="scientific">Aeromicrobium tamlense</name>
    <dbReference type="NCBI Taxonomy" id="375541"/>
    <lineage>
        <taxon>Bacteria</taxon>
        <taxon>Bacillati</taxon>
        <taxon>Actinomycetota</taxon>
        <taxon>Actinomycetes</taxon>
        <taxon>Propionibacteriales</taxon>
        <taxon>Nocardioidaceae</taxon>
        <taxon>Aeromicrobium</taxon>
    </lineage>
</organism>
<keyword evidence="5" id="KW-1185">Reference proteome</keyword>
<evidence type="ECO:0000313" key="3">
    <source>
        <dbReference type="EMBL" id="MBD1269106.1"/>
    </source>
</evidence>
<dbReference type="EMBL" id="JACWMT010000001">
    <property type="protein sequence ID" value="MBD1269106.1"/>
    <property type="molecule type" value="Genomic_DNA"/>
</dbReference>
<dbReference type="EMBL" id="JACBZN010000001">
    <property type="protein sequence ID" value="NYI36985.1"/>
    <property type="molecule type" value="Genomic_DNA"/>
</dbReference>
<dbReference type="RefSeq" id="WP_179423086.1">
    <property type="nucleotide sequence ID" value="NZ_BAAAMP010000002.1"/>
</dbReference>
<protein>
    <submittedName>
        <fullName evidence="4">Acetyltransferase-like isoleucine patch superfamily enzyme</fullName>
    </submittedName>
    <submittedName>
        <fullName evidence="3">N-acetyltransferase</fullName>
    </submittedName>
</protein>
<dbReference type="CDD" id="cd03358">
    <property type="entry name" value="LbH_WxcM_N_like"/>
    <property type="match status" value="1"/>
</dbReference>
<proteinExistence type="predicted"/>
<dbReference type="GO" id="GO:0016740">
    <property type="term" value="F:transferase activity"/>
    <property type="evidence" value="ECO:0007669"/>
    <property type="project" value="UniProtKB-KW"/>
</dbReference>
<dbReference type="AlphaFoldDB" id="A0A8I0KG44"/>
<evidence type="ECO:0000256" key="2">
    <source>
        <dbReference type="ARBA" id="ARBA00022737"/>
    </source>
</evidence>
<dbReference type="Gene3D" id="2.160.10.10">
    <property type="entry name" value="Hexapeptide repeat proteins"/>
    <property type="match status" value="1"/>
</dbReference>
<dbReference type="InterPro" id="IPR001451">
    <property type="entry name" value="Hexapep"/>
</dbReference>
<keyword evidence="1 3" id="KW-0808">Transferase</keyword>
<dbReference type="Proteomes" id="UP000659061">
    <property type="component" value="Unassembled WGS sequence"/>
</dbReference>
<dbReference type="PROSITE" id="PS00101">
    <property type="entry name" value="HEXAPEP_TRANSFERASES"/>
    <property type="match status" value="1"/>
</dbReference>
<dbReference type="InterPro" id="IPR018357">
    <property type="entry name" value="Hexapep_transf_CS"/>
</dbReference>
<dbReference type="InterPro" id="IPR011004">
    <property type="entry name" value="Trimer_LpxA-like_sf"/>
</dbReference>
<dbReference type="Pfam" id="PF00132">
    <property type="entry name" value="Hexapep"/>
    <property type="match status" value="1"/>
</dbReference>
<accession>A0A8I0KG44</accession>
<dbReference type="InterPro" id="IPR050179">
    <property type="entry name" value="Trans_hexapeptide_repeat"/>
</dbReference>
<name>A0A8I0KG44_9ACTN</name>
<keyword evidence="2" id="KW-0677">Repeat</keyword>
<evidence type="ECO:0000313" key="6">
    <source>
        <dbReference type="Proteomes" id="UP000659061"/>
    </source>
</evidence>
<reference evidence="4 5" key="1">
    <citation type="submission" date="2020-07" db="EMBL/GenBank/DDBJ databases">
        <title>Sequencing the genomes of 1000 actinobacteria strains.</title>
        <authorList>
            <person name="Klenk H.-P."/>
        </authorList>
    </citation>
    <scope>NUCLEOTIDE SEQUENCE [LARGE SCALE GENOMIC DNA]</scope>
    <source>
        <strain evidence="4 5">DSM 19087</strain>
    </source>
</reference>
<evidence type="ECO:0000313" key="5">
    <source>
        <dbReference type="Proteomes" id="UP000587211"/>
    </source>
</evidence>
<dbReference type="PANTHER" id="PTHR43300:SF11">
    <property type="entry name" value="ACETYLTRANSFERASE RV3034C-RELATED"/>
    <property type="match status" value="1"/>
</dbReference>
<reference evidence="3" key="2">
    <citation type="submission" date="2020-09" db="EMBL/GenBank/DDBJ databases">
        <title>Novel species in genus Aeromicrobium.</title>
        <authorList>
            <person name="Zhang G."/>
        </authorList>
    </citation>
    <scope>NUCLEOTIDE SEQUENCE</scope>
    <source>
        <strain evidence="3">SSW1-57</strain>
    </source>
</reference>
<dbReference type="SUPFAM" id="SSF51161">
    <property type="entry name" value="Trimeric LpxA-like enzymes"/>
    <property type="match status" value="1"/>
</dbReference>
<sequence length="154" mass="16156">MSEPRRLSLGIRDSTFGDDCVVAEQVNIYEATFGDRCFVGPFVEVQNDVVCGSNVRIQSHTLVCEGMRVGDDVFIGHGVMTANSRYPQAGAAEWTCEPPVIGDRVAIGSNASILPGVVIGDDAVIGSGAVVSRDVAPGAVVVGANRVLQKPEQP</sequence>